<dbReference type="EMBL" id="CP010586">
    <property type="protein sequence ID" value="AKP78511.1"/>
    <property type="molecule type" value="Genomic_DNA"/>
</dbReference>
<evidence type="ECO:0000313" key="3">
    <source>
        <dbReference type="Proteomes" id="UP000036410"/>
    </source>
</evidence>
<dbReference type="Pfam" id="PF22128">
    <property type="entry name" value="Alp7A_like_C"/>
    <property type="match status" value="1"/>
</dbReference>
<accession>A0A806TJI5</accession>
<gene>
    <name evidence="2" type="ORF">AS52_03550</name>
</gene>
<evidence type="ECO:0000259" key="1">
    <source>
        <dbReference type="Pfam" id="PF22128"/>
    </source>
</evidence>
<reference evidence="2 3" key="1">
    <citation type="submission" date="2015-01" db="EMBL/GenBank/DDBJ databases">
        <title>Genome sequence of bacillus megaterium Q3.</title>
        <authorList>
            <person name="Wang Y."/>
            <person name="Luo K."/>
            <person name="Bai L."/>
            <person name="Luo F."/>
        </authorList>
    </citation>
    <scope>NUCLEOTIDE SEQUENCE [LARGE SCALE GENOMIC DNA]</scope>
    <source>
        <strain evidence="2 3">Q3</strain>
    </source>
</reference>
<dbReference type="InterPro" id="IPR054368">
    <property type="entry name" value="Alp7A-like_C"/>
</dbReference>
<dbReference type="AlphaFoldDB" id="A0A806TJI5"/>
<dbReference type="Gene3D" id="3.30.420.40">
    <property type="match status" value="2"/>
</dbReference>
<protein>
    <recommendedName>
        <fullName evidence="1">Alp7A-like C-terminal domain-containing protein</fullName>
    </recommendedName>
</protein>
<name>A0A806TJI5_PRIMG</name>
<evidence type="ECO:0000313" key="2">
    <source>
        <dbReference type="EMBL" id="AKP78511.1"/>
    </source>
</evidence>
<sequence length="385" mass="44148">MDIKRQNVDFGNSIFQTLVDGYYYEIPTNVVEITKNQAEGHFPSSVNEPELLLQNLLISTTIEGVEKYYLVGDAAEKHVLGNIHINKLHNKTESDIPYVMFLASVAYYNILKGKDKEDNHVAINFFSTMLPIWLLKKTNKFSEMQQKMAERFQGEHTVTVLTPGLEKTVTVNIETSKCRIESEVARWAIKKDFELQDREEANAFKHFETLIVDLGGGTVDLALLPAGLQAPKSRNSLKCLTDISYLKHIEKLRNEKLLEYFDDVRSLEEFIIANIHKAKMEQRDGNSGKKVDLTEPIHASLREYTQILLTKVENLFPSPKDKVYKYIYIGGLAPILQQFIAEQIDNMYGEEIREENHLFLPETRKLNLYGLEILSRHETNAAVHA</sequence>
<feature type="domain" description="Alp7A-like C-terminal" evidence="1">
    <location>
        <begin position="208"/>
        <end position="362"/>
    </location>
</feature>
<dbReference type="CDD" id="cd24023">
    <property type="entry name" value="ASKHA_NBD_ParM_Alp7A-like"/>
    <property type="match status" value="1"/>
</dbReference>
<dbReference type="RefSeq" id="WP_049165750.1">
    <property type="nucleotide sequence ID" value="NZ_CP010586.1"/>
</dbReference>
<dbReference type="Proteomes" id="UP000036410">
    <property type="component" value="Chromosome"/>
</dbReference>
<proteinExistence type="predicted"/>
<organism evidence="2 3">
    <name type="scientific">Priestia megaterium Q3</name>
    <dbReference type="NCBI Taxonomy" id="1452722"/>
    <lineage>
        <taxon>Bacteria</taxon>
        <taxon>Bacillati</taxon>
        <taxon>Bacillota</taxon>
        <taxon>Bacilli</taxon>
        <taxon>Bacillales</taxon>
        <taxon>Bacillaceae</taxon>
        <taxon>Priestia</taxon>
    </lineage>
</organism>